<dbReference type="OrthoDB" id="9805788at2"/>
<evidence type="ECO:0000313" key="11">
    <source>
        <dbReference type="EMBL" id="GEP41453.1"/>
    </source>
</evidence>
<evidence type="ECO:0000256" key="6">
    <source>
        <dbReference type="ARBA" id="ARBA00022989"/>
    </source>
</evidence>
<feature type="transmembrane region" description="Helical" evidence="10">
    <location>
        <begin position="46"/>
        <end position="66"/>
    </location>
</feature>
<dbReference type="GO" id="GO:0016746">
    <property type="term" value="F:acyltransferase activity"/>
    <property type="evidence" value="ECO:0007669"/>
    <property type="project" value="UniProtKB-KW"/>
</dbReference>
<dbReference type="Proteomes" id="UP000321577">
    <property type="component" value="Unassembled WGS sequence"/>
</dbReference>
<name>A0A512M3Z4_9BACT</name>
<comment type="subcellular location">
    <subcellularLocation>
        <location evidence="1">Cell membrane</location>
        <topology evidence="1">Multi-pass membrane protein</topology>
    </subcellularLocation>
</comment>
<protein>
    <submittedName>
        <fullName evidence="11">Alginate O-acetylation protein</fullName>
    </submittedName>
</protein>
<dbReference type="EMBL" id="BKAG01000003">
    <property type="protein sequence ID" value="GEP41453.1"/>
    <property type="molecule type" value="Genomic_DNA"/>
</dbReference>
<keyword evidence="6 10" id="KW-1133">Transmembrane helix</keyword>
<dbReference type="InterPro" id="IPR024194">
    <property type="entry name" value="Ac/AlaTfrase_AlgI/DltB"/>
</dbReference>
<evidence type="ECO:0000313" key="12">
    <source>
        <dbReference type="Proteomes" id="UP000321577"/>
    </source>
</evidence>
<proteinExistence type="inferred from homology"/>
<dbReference type="InterPro" id="IPR028362">
    <property type="entry name" value="AlgI"/>
</dbReference>
<organism evidence="11 12">
    <name type="scientific">Brevifollis gellanilyticus</name>
    <dbReference type="NCBI Taxonomy" id="748831"/>
    <lineage>
        <taxon>Bacteria</taxon>
        <taxon>Pseudomonadati</taxon>
        <taxon>Verrucomicrobiota</taxon>
        <taxon>Verrucomicrobiia</taxon>
        <taxon>Verrucomicrobiales</taxon>
        <taxon>Verrucomicrobiaceae</taxon>
    </lineage>
</organism>
<keyword evidence="8 9" id="KW-0012">Acyltransferase</keyword>
<sequence>MLFNSGIFLFAFLPLAMLGFGLAFRWRGLEAAWTWLAAASVVFYGWWNPTHVPLLLGSVTLNYLLARRLSHQGAQSSNWLLVAGVIINLGLLGWFKYWHFFASNVAALFGQEWHGQPLELPLGISFFTFHQLTYLLHCRAGKDQGTSFRHYLLYVTFFPQLIAGPIVRPHEMLPQLKRPRERVFPWSDLSVGFTLLSLGLFKKMVVADSVAVWVSPVFDHVHDVSHVAMLDAWVAVLAYTLQLYFDFSGYSDMALGLARMFGVDLPANFFSPYKAQSIVDFWRRWHITLSSFLRDYLYIPLGGSRKGPLRRSVNLVLVMFIGGLWHGAGWTFALWGLWHGVCLLINHASTQAGLMQRLPRLPGTVLSWSLTFLAVIMGWTLFRSPNIATAGSLIQSLFGLNGMQVPPGWLEKLPFLSKIGVTAHADWQIFGGPVQMAVLAGLLVAAVALPNTLQITRAFFTPPNQAGLPEESTRWQWMPSPRWAVVIAAALTLSLLHLGRISEFLYFQF</sequence>
<feature type="transmembrane region" description="Helical" evidence="10">
    <location>
        <begin position="118"/>
        <end position="136"/>
    </location>
</feature>
<dbReference type="InterPro" id="IPR004299">
    <property type="entry name" value="MBOAT_fam"/>
</dbReference>
<keyword evidence="7 9" id="KW-0472">Membrane</keyword>
<accession>A0A512M3Z4</accession>
<dbReference type="AlphaFoldDB" id="A0A512M3Z4"/>
<keyword evidence="5 10" id="KW-0812">Transmembrane</keyword>
<dbReference type="PANTHER" id="PTHR13285:SF23">
    <property type="entry name" value="TEICHOIC ACID D-ALANYLTRANSFERASE"/>
    <property type="match status" value="1"/>
</dbReference>
<feature type="transmembrane region" description="Helical" evidence="10">
    <location>
        <begin position="315"/>
        <end position="338"/>
    </location>
</feature>
<dbReference type="Pfam" id="PF03062">
    <property type="entry name" value="MBOAT"/>
    <property type="match status" value="1"/>
</dbReference>
<dbReference type="PANTHER" id="PTHR13285">
    <property type="entry name" value="ACYLTRANSFERASE"/>
    <property type="match status" value="1"/>
</dbReference>
<evidence type="ECO:0000256" key="8">
    <source>
        <dbReference type="ARBA" id="ARBA00023315"/>
    </source>
</evidence>
<evidence type="ECO:0000256" key="2">
    <source>
        <dbReference type="ARBA" id="ARBA00010323"/>
    </source>
</evidence>
<evidence type="ECO:0000256" key="3">
    <source>
        <dbReference type="ARBA" id="ARBA00022475"/>
    </source>
</evidence>
<feature type="transmembrane region" description="Helical" evidence="10">
    <location>
        <begin position="7"/>
        <end position="26"/>
    </location>
</feature>
<dbReference type="GO" id="GO:0005886">
    <property type="term" value="C:plasma membrane"/>
    <property type="evidence" value="ECO:0007669"/>
    <property type="project" value="UniProtKB-SubCell"/>
</dbReference>
<gene>
    <name evidence="11" type="ORF">BGE01nite_07440</name>
</gene>
<feature type="transmembrane region" description="Helical" evidence="10">
    <location>
        <begin position="365"/>
        <end position="382"/>
    </location>
</feature>
<dbReference type="PIRSF" id="PIRSF016636">
    <property type="entry name" value="AlgI_DltB"/>
    <property type="match status" value="1"/>
</dbReference>
<evidence type="ECO:0000256" key="7">
    <source>
        <dbReference type="ARBA" id="ARBA00023136"/>
    </source>
</evidence>
<comment type="caution">
    <text evidence="11">The sequence shown here is derived from an EMBL/GenBank/DDBJ whole genome shotgun (WGS) entry which is preliminary data.</text>
</comment>
<dbReference type="InterPro" id="IPR051085">
    <property type="entry name" value="MB_O-acyltransferase"/>
</dbReference>
<evidence type="ECO:0000256" key="5">
    <source>
        <dbReference type="ARBA" id="ARBA00022692"/>
    </source>
</evidence>
<dbReference type="PIRSF" id="PIRSF500217">
    <property type="entry name" value="AlgI"/>
    <property type="match status" value="1"/>
</dbReference>
<dbReference type="GO" id="GO:0042121">
    <property type="term" value="P:alginic acid biosynthetic process"/>
    <property type="evidence" value="ECO:0007669"/>
    <property type="project" value="InterPro"/>
</dbReference>
<keyword evidence="3 9" id="KW-1003">Cell membrane</keyword>
<evidence type="ECO:0000256" key="10">
    <source>
        <dbReference type="SAM" id="Phobius"/>
    </source>
</evidence>
<dbReference type="RefSeq" id="WP_146848911.1">
    <property type="nucleotide sequence ID" value="NZ_BKAG01000003.1"/>
</dbReference>
<keyword evidence="4 9" id="KW-0808">Transferase</keyword>
<feature type="transmembrane region" description="Helical" evidence="10">
    <location>
        <begin position="480"/>
        <end position="499"/>
    </location>
</feature>
<reference evidence="11 12" key="1">
    <citation type="submission" date="2019-07" db="EMBL/GenBank/DDBJ databases">
        <title>Whole genome shotgun sequence of Brevifollis gellanilyticus NBRC 108608.</title>
        <authorList>
            <person name="Hosoyama A."/>
            <person name="Uohara A."/>
            <person name="Ohji S."/>
            <person name="Ichikawa N."/>
        </authorList>
    </citation>
    <scope>NUCLEOTIDE SEQUENCE [LARGE SCALE GENOMIC DNA]</scope>
    <source>
        <strain evidence="11 12">NBRC 108608</strain>
    </source>
</reference>
<evidence type="ECO:0000256" key="4">
    <source>
        <dbReference type="ARBA" id="ARBA00022679"/>
    </source>
</evidence>
<feature type="transmembrane region" description="Helical" evidence="10">
    <location>
        <begin position="78"/>
        <end position="98"/>
    </location>
</feature>
<feature type="transmembrane region" description="Helical" evidence="10">
    <location>
        <begin position="437"/>
        <end position="460"/>
    </location>
</feature>
<feature type="transmembrane region" description="Helical" evidence="10">
    <location>
        <begin position="183"/>
        <end position="201"/>
    </location>
</feature>
<evidence type="ECO:0000256" key="1">
    <source>
        <dbReference type="ARBA" id="ARBA00004651"/>
    </source>
</evidence>
<keyword evidence="12" id="KW-1185">Reference proteome</keyword>
<comment type="similarity">
    <text evidence="2 9">Belongs to the membrane-bound acyltransferase family.</text>
</comment>
<feature type="transmembrane region" description="Helical" evidence="10">
    <location>
        <begin position="148"/>
        <end position="167"/>
    </location>
</feature>
<evidence type="ECO:0000256" key="9">
    <source>
        <dbReference type="PIRNR" id="PIRNR016636"/>
    </source>
</evidence>